<dbReference type="InterPro" id="IPR041657">
    <property type="entry name" value="HTH_17"/>
</dbReference>
<feature type="domain" description="Helix-turn-helix" evidence="1">
    <location>
        <begin position="1"/>
        <end position="47"/>
    </location>
</feature>
<keyword evidence="2" id="KW-0238">DNA-binding</keyword>
<sequence>MTVAEVAALLRLSKMTVYRMAYSGDLAAVRVGRSIRIPEDAVLKLIADGLADMRQARLAAIDLVRELVDPSECAPDADGHCPQHGWAGDGPCPQARARDLLAEVDGQAA</sequence>
<dbReference type="NCBIfam" id="TIGR01764">
    <property type="entry name" value="excise"/>
    <property type="match status" value="1"/>
</dbReference>
<reference evidence="2 3" key="1">
    <citation type="submission" date="2020-01" db="EMBL/GenBank/DDBJ databases">
        <title>Herbidospora sp. NEAU-GS84 nov., a novel actinomycete isolated from soil.</title>
        <authorList>
            <person name="Han L."/>
        </authorList>
    </citation>
    <scope>NUCLEOTIDE SEQUENCE [LARGE SCALE GENOMIC DNA]</scope>
    <source>
        <strain evidence="2 3">NEAU-GS84</strain>
    </source>
</reference>
<gene>
    <name evidence="2" type="ORF">GT755_12330</name>
</gene>
<proteinExistence type="predicted"/>
<evidence type="ECO:0000313" key="3">
    <source>
        <dbReference type="Proteomes" id="UP000479526"/>
    </source>
</evidence>
<dbReference type="GO" id="GO:0003677">
    <property type="term" value="F:DNA binding"/>
    <property type="evidence" value="ECO:0007669"/>
    <property type="project" value="UniProtKB-KW"/>
</dbReference>
<dbReference type="EMBL" id="WXEW01000003">
    <property type="protein sequence ID" value="NAS22469.1"/>
    <property type="molecule type" value="Genomic_DNA"/>
</dbReference>
<evidence type="ECO:0000259" key="1">
    <source>
        <dbReference type="Pfam" id="PF12728"/>
    </source>
</evidence>
<protein>
    <submittedName>
        <fullName evidence="2">Excisionase family DNA-binding protein</fullName>
    </submittedName>
</protein>
<dbReference type="InterPro" id="IPR010093">
    <property type="entry name" value="SinI_DNA-bd"/>
</dbReference>
<dbReference type="AlphaFoldDB" id="A0A7C9N0S7"/>
<dbReference type="SUPFAM" id="SSF46955">
    <property type="entry name" value="Putative DNA-binding domain"/>
    <property type="match status" value="1"/>
</dbReference>
<keyword evidence="3" id="KW-1185">Reference proteome</keyword>
<dbReference type="InterPro" id="IPR009061">
    <property type="entry name" value="DNA-bd_dom_put_sf"/>
</dbReference>
<dbReference type="Proteomes" id="UP000479526">
    <property type="component" value="Unassembled WGS sequence"/>
</dbReference>
<name>A0A7C9N0S7_9ACTN</name>
<organism evidence="2 3">
    <name type="scientific">Herbidospora solisilvae</name>
    <dbReference type="NCBI Taxonomy" id="2696284"/>
    <lineage>
        <taxon>Bacteria</taxon>
        <taxon>Bacillati</taxon>
        <taxon>Actinomycetota</taxon>
        <taxon>Actinomycetes</taxon>
        <taxon>Streptosporangiales</taxon>
        <taxon>Streptosporangiaceae</taxon>
        <taxon>Herbidospora</taxon>
    </lineage>
</organism>
<dbReference type="Pfam" id="PF12728">
    <property type="entry name" value="HTH_17"/>
    <property type="match status" value="1"/>
</dbReference>
<evidence type="ECO:0000313" key="2">
    <source>
        <dbReference type="EMBL" id="NAS22469.1"/>
    </source>
</evidence>
<comment type="caution">
    <text evidence="2">The sequence shown here is derived from an EMBL/GenBank/DDBJ whole genome shotgun (WGS) entry which is preliminary data.</text>
</comment>
<accession>A0A7C9N0S7</accession>